<dbReference type="OrthoDB" id="9814067at2"/>
<evidence type="ECO:0000313" key="3">
    <source>
        <dbReference type="EMBL" id="TWT66364.1"/>
    </source>
</evidence>
<dbReference type="AlphaFoldDB" id="A0A5C5XTZ3"/>
<name>A0A5C5XTZ3_9BACT</name>
<organism evidence="3 4">
    <name type="scientific">Allorhodopirellula solitaria</name>
    <dbReference type="NCBI Taxonomy" id="2527987"/>
    <lineage>
        <taxon>Bacteria</taxon>
        <taxon>Pseudomonadati</taxon>
        <taxon>Planctomycetota</taxon>
        <taxon>Planctomycetia</taxon>
        <taxon>Pirellulales</taxon>
        <taxon>Pirellulaceae</taxon>
        <taxon>Allorhodopirellula</taxon>
    </lineage>
</organism>
<proteinExistence type="predicted"/>
<dbReference type="Proteomes" id="UP000318053">
    <property type="component" value="Unassembled WGS sequence"/>
</dbReference>
<evidence type="ECO:0000259" key="2">
    <source>
        <dbReference type="SMART" id="SM01321"/>
    </source>
</evidence>
<dbReference type="Gene3D" id="3.30.70.1290">
    <property type="entry name" value="Transposase IS200-like"/>
    <property type="match status" value="1"/>
</dbReference>
<dbReference type="GO" id="GO:0003677">
    <property type="term" value="F:DNA binding"/>
    <property type="evidence" value="ECO:0007669"/>
    <property type="project" value="InterPro"/>
</dbReference>
<dbReference type="SMART" id="SM01321">
    <property type="entry name" value="Y1_Tnp"/>
    <property type="match status" value="1"/>
</dbReference>
<dbReference type="InterPro" id="IPR002686">
    <property type="entry name" value="Transposase_17"/>
</dbReference>
<dbReference type="PANTHER" id="PTHR34322">
    <property type="entry name" value="TRANSPOSASE, Y1_TNP DOMAIN-CONTAINING"/>
    <property type="match status" value="1"/>
</dbReference>
<gene>
    <name evidence="3" type="ORF">CA85_24580</name>
</gene>
<dbReference type="PANTHER" id="PTHR34322:SF2">
    <property type="entry name" value="TRANSPOSASE IS200-LIKE DOMAIN-CONTAINING PROTEIN"/>
    <property type="match status" value="1"/>
</dbReference>
<protein>
    <recommendedName>
        <fullName evidence="2">Transposase IS200-like domain-containing protein</fullName>
    </recommendedName>
</protein>
<keyword evidence="4" id="KW-1185">Reference proteome</keyword>
<comment type="caution">
    <text evidence="3">The sequence shown here is derived from an EMBL/GenBank/DDBJ whole genome shotgun (WGS) entry which is preliminary data.</text>
</comment>
<dbReference type="GO" id="GO:0004803">
    <property type="term" value="F:transposase activity"/>
    <property type="evidence" value="ECO:0007669"/>
    <property type="project" value="InterPro"/>
</dbReference>
<evidence type="ECO:0000313" key="4">
    <source>
        <dbReference type="Proteomes" id="UP000318053"/>
    </source>
</evidence>
<dbReference type="GO" id="GO:0006313">
    <property type="term" value="P:DNA transposition"/>
    <property type="evidence" value="ECO:0007669"/>
    <property type="project" value="InterPro"/>
</dbReference>
<feature type="compositionally biased region" description="Basic and acidic residues" evidence="1">
    <location>
        <begin position="206"/>
        <end position="231"/>
    </location>
</feature>
<dbReference type="InterPro" id="IPR036515">
    <property type="entry name" value="Transposase_17_sf"/>
</dbReference>
<sequence length="358" mass="40927">MPRQARGEVIDPNQIQVVHCVERCVRQAWLCGKDAATGRCYEHRRGWIRDRMEFLASVFGIDCLTFSIMSSHAHLVLRSRPDVVAAWSDDEVARRWLRLFPKRRNQDGSPAEPTIPELDMIRNCPEVLAERQRRLSDVSWYMRCLAENIARRSNAEDEVRGHFFEGRFRAQLLLDEASLLACAAYVDLNPIRAAMAETPETSDFTGAKDRIDDCRQSGSRKRESTHDWERGRGRRHSGWMSPMEIDEQRDPVGPNLDDSGRRGSLKGFLSVSLERYLELLDWTGRQIRSDKVGSIPEHLQPILTRIGLDTHGWCDIVLKFGRVFRRAAGSPEHLAEEAVRRDQNWLCAPGNPLGISSV</sequence>
<dbReference type="EMBL" id="SJPK01000005">
    <property type="protein sequence ID" value="TWT66364.1"/>
    <property type="molecule type" value="Genomic_DNA"/>
</dbReference>
<accession>A0A5C5XTZ3</accession>
<reference evidence="3 4" key="1">
    <citation type="submission" date="2019-02" db="EMBL/GenBank/DDBJ databases">
        <title>Deep-cultivation of Planctomycetes and their phenomic and genomic characterization uncovers novel biology.</title>
        <authorList>
            <person name="Wiegand S."/>
            <person name="Jogler M."/>
            <person name="Boedeker C."/>
            <person name="Pinto D."/>
            <person name="Vollmers J."/>
            <person name="Rivas-Marin E."/>
            <person name="Kohn T."/>
            <person name="Peeters S.H."/>
            <person name="Heuer A."/>
            <person name="Rast P."/>
            <person name="Oberbeckmann S."/>
            <person name="Bunk B."/>
            <person name="Jeske O."/>
            <person name="Meyerdierks A."/>
            <person name="Storesund J.E."/>
            <person name="Kallscheuer N."/>
            <person name="Luecker S."/>
            <person name="Lage O.M."/>
            <person name="Pohl T."/>
            <person name="Merkel B.J."/>
            <person name="Hornburger P."/>
            <person name="Mueller R.-W."/>
            <person name="Bruemmer F."/>
            <person name="Labrenz M."/>
            <person name="Spormann A.M."/>
            <person name="Op Den Camp H."/>
            <person name="Overmann J."/>
            <person name="Amann R."/>
            <person name="Jetten M.S.M."/>
            <person name="Mascher T."/>
            <person name="Medema M.H."/>
            <person name="Devos D.P."/>
            <person name="Kaster A.-K."/>
            <person name="Ovreas L."/>
            <person name="Rohde M."/>
            <person name="Galperin M.Y."/>
            <person name="Jogler C."/>
        </authorList>
    </citation>
    <scope>NUCLEOTIDE SEQUENCE [LARGE SCALE GENOMIC DNA]</scope>
    <source>
        <strain evidence="3 4">CA85</strain>
    </source>
</reference>
<feature type="domain" description="Transposase IS200-like" evidence="2">
    <location>
        <begin position="36"/>
        <end position="189"/>
    </location>
</feature>
<feature type="region of interest" description="Disordered" evidence="1">
    <location>
        <begin position="202"/>
        <end position="259"/>
    </location>
</feature>
<dbReference type="SUPFAM" id="SSF143422">
    <property type="entry name" value="Transposase IS200-like"/>
    <property type="match status" value="1"/>
</dbReference>
<evidence type="ECO:0000256" key="1">
    <source>
        <dbReference type="SAM" id="MobiDB-lite"/>
    </source>
</evidence>